<feature type="domain" description="RNase III" evidence="2">
    <location>
        <begin position="4"/>
        <end position="121"/>
    </location>
</feature>
<keyword evidence="4" id="KW-1185">Reference proteome</keyword>
<reference evidence="3 4" key="1">
    <citation type="submission" date="2024-05" db="EMBL/GenBank/DDBJ databases">
        <title>A draft genome resource for the thread blight pathogen Marasmius tenuissimus strain MS-2.</title>
        <authorList>
            <person name="Yulfo-Soto G.E."/>
            <person name="Baruah I.K."/>
            <person name="Amoako-Attah I."/>
            <person name="Bukari Y."/>
            <person name="Meinhardt L.W."/>
            <person name="Bailey B.A."/>
            <person name="Cohen S.P."/>
        </authorList>
    </citation>
    <scope>NUCLEOTIDE SEQUENCE [LARGE SCALE GENOMIC DNA]</scope>
    <source>
        <strain evidence="3 4">MS-2</strain>
    </source>
</reference>
<dbReference type="SUPFAM" id="SSF69065">
    <property type="entry name" value="RNase III domain-like"/>
    <property type="match status" value="1"/>
</dbReference>
<dbReference type="Proteomes" id="UP001437256">
    <property type="component" value="Unassembled WGS sequence"/>
</dbReference>
<dbReference type="InterPro" id="IPR036389">
    <property type="entry name" value="RNase_III_sf"/>
</dbReference>
<protein>
    <recommendedName>
        <fullName evidence="2">RNase III domain-containing protein</fullName>
    </recommendedName>
</protein>
<dbReference type="PROSITE" id="PS50142">
    <property type="entry name" value="RNASE_3_2"/>
    <property type="match status" value="1"/>
</dbReference>
<dbReference type="InterPro" id="IPR000999">
    <property type="entry name" value="RNase_III_dom"/>
</dbReference>
<dbReference type="Pfam" id="PF00636">
    <property type="entry name" value="Ribonuclease_3"/>
    <property type="match status" value="1"/>
</dbReference>
<evidence type="ECO:0000256" key="1">
    <source>
        <dbReference type="SAM" id="MobiDB-lite"/>
    </source>
</evidence>
<dbReference type="Gene3D" id="1.10.1520.10">
    <property type="entry name" value="Ribonuclease III domain"/>
    <property type="match status" value="1"/>
</dbReference>
<sequence>MSAYKRIQRKVVQLINDPNFDLQLPPLSRDSWRKIDGDGLERDRLEFLGDALMSSFVAQNLYRSLSEGTAHYYSQARSALTANETFAHIMARLGYFDMKGSIKPAGDAFEAIIGAFHAERGQEALQHRKARGLALSPSIRMPKPFKVKSRLPPHIVDLTADSEPEEDACTSSPDVVEICAQDYQTSQTAGTRSAGPSTGTGATSINILSAVALNIAQAGPSTPVPVRRLPLTPTPGGVDNPIIID</sequence>
<name>A0ABR3AD84_9AGAR</name>
<evidence type="ECO:0000313" key="3">
    <source>
        <dbReference type="EMBL" id="KAL0071901.1"/>
    </source>
</evidence>
<dbReference type="EMBL" id="JBBXMP010000002">
    <property type="protein sequence ID" value="KAL0071901.1"/>
    <property type="molecule type" value="Genomic_DNA"/>
</dbReference>
<dbReference type="PROSITE" id="PS00517">
    <property type="entry name" value="RNASE_3_1"/>
    <property type="match status" value="1"/>
</dbReference>
<evidence type="ECO:0000259" key="2">
    <source>
        <dbReference type="PROSITE" id="PS50142"/>
    </source>
</evidence>
<proteinExistence type="predicted"/>
<accession>A0ABR3AD84</accession>
<feature type="region of interest" description="Disordered" evidence="1">
    <location>
        <begin position="222"/>
        <end position="245"/>
    </location>
</feature>
<evidence type="ECO:0000313" key="4">
    <source>
        <dbReference type="Proteomes" id="UP001437256"/>
    </source>
</evidence>
<organism evidence="3 4">
    <name type="scientific">Marasmius tenuissimus</name>
    <dbReference type="NCBI Taxonomy" id="585030"/>
    <lineage>
        <taxon>Eukaryota</taxon>
        <taxon>Fungi</taxon>
        <taxon>Dikarya</taxon>
        <taxon>Basidiomycota</taxon>
        <taxon>Agaricomycotina</taxon>
        <taxon>Agaricomycetes</taxon>
        <taxon>Agaricomycetidae</taxon>
        <taxon>Agaricales</taxon>
        <taxon>Marasmiineae</taxon>
        <taxon>Marasmiaceae</taxon>
        <taxon>Marasmius</taxon>
    </lineage>
</organism>
<gene>
    <name evidence="3" type="ORF">AAF712_000824</name>
</gene>
<dbReference type="CDD" id="cd00593">
    <property type="entry name" value="RIBOc"/>
    <property type="match status" value="1"/>
</dbReference>
<comment type="caution">
    <text evidence="3">The sequence shown here is derived from an EMBL/GenBank/DDBJ whole genome shotgun (WGS) entry which is preliminary data.</text>
</comment>